<protein>
    <submittedName>
        <fullName evidence="2">Uncharacterized protein</fullName>
    </submittedName>
</protein>
<accession>A0A6L3VLM2</accession>
<name>A0A6L3VLM2_9ACTN</name>
<evidence type="ECO:0000313" key="2">
    <source>
        <dbReference type="EMBL" id="KAB2373208.1"/>
    </source>
</evidence>
<feature type="compositionally biased region" description="Gly residues" evidence="1">
    <location>
        <begin position="19"/>
        <end position="32"/>
    </location>
</feature>
<feature type="compositionally biased region" description="Low complexity" evidence="1">
    <location>
        <begin position="1"/>
        <end position="11"/>
    </location>
</feature>
<organism evidence="2 3">
    <name type="scientific">Actinomadura montaniterrae</name>
    <dbReference type="NCBI Taxonomy" id="1803903"/>
    <lineage>
        <taxon>Bacteria</taxon>
        <taxon>Bacillati</taxon>
        <taxon>Actinomycetota</taxon>
        <taxon>Actinomycetes</taxon>
        <taxon>Streptosporangiales</taxon>
        <taxon>Thermomonosporaceae</taxon>
        <taxon>Actinomadura</taxon>
    </lineage>
</organism>
<sequence length="59" mass="6237">MARGLLAVRRLPGPRRRAGPGGRVRGVDGGAGPDRPGGARPGTGDDLCLTEYWTRPRMP</sequence>
<evidence type="ECO:0000313" key="3">
    <source>
        <dbReference type="Proteomes" id="UP000483004"/>
    </source>
</evidence>
<keyword evidence="3" id="KW-1185">Reference proteome</keyword>
<dbReference type="EMBL" id="WBMR01000102">
    <property type="protein sequence ID" value="KAB2373208.1"/>
    <property type="molecule type" value="Genomic_DNA"/>
</dbReference>
<evidence type="ECO:0000256" key="1">
    <source>
        <dbReference type="SAM" id="MobiDB-lite"/>
    </source>
</evidence>
<gene>
    <name evidence="2" type="ORF">F9B16_28910</name>
</gene>
<dbReference type="Proteomes" id="UP000483004">
    <property type="component" value="Unassembled WGS sequence"/>
</dbReference>
<reference evidence="2 3" key="1">
    <citation type="submission" date="2019-09" db="EMBL/GenBank/DDBJ databases">
        <title>Actinomadura physcomitrii sp. nov., a novel actinomycete isolated from moss [Physcomitrium sphaericum (Ludw) Fuernr].</title>
        <authorList>
            <person name="Liu C."/>
            <person name="Zhuang X."/>
        </authorList>
    </citation>
    <scope>NUCLEOTIDE SEQUENCE [LARGE SCALE GENOMIC DNA]</scope>
    <source>
        <strain evidence="2 3">CYP1-1B</strain>
    </source>
</reference>
<proteinExistence type="predicted"/>
<dbReference type="AlphaFoldDB" id="A0A6L3VLM2"/>
<feature type="region of interest" description="Disordered" evidence="1">
    <location>
        <begin position="1"/>
        <end position="48"/>
    </location>
</feature>
<comment type="caution">
    <text evidence="2">The sequence shown here is derived from an EMBL/GenBank/DDBJ whole genome shotgun (WGS) entry which is preliminary data.</text>
</comment>